<dbReference type="InParanoid" id="M5DY12"/>
<organism evidence="7 8">
    <name type="scientific">Halanaerobium saccharolyticum subsp. saccharolyticum DSM 6643</name>
    <dbReference type="NCBI Taxonomy" id="1293054"/>
    <lineage>
        <taxon>Bacteria</taxon>
        <taxon>Bacillati</taxon>
        <taxon>Bacillota</taxon>
        <taxon>Clostridia</taxon>
        <taxon>Halanaerobiales</taxon>
        <taxon>Halanaerobiaceae</taxon>
        <taxon>Halanaerobium</taxon>
    </lineage>
</organism>
<feature type="transmembrane region" description="Helical" evidence="5">
    <location>
        <begin position="34"/>
        <end position="56"/>
    </location>
</feature>
<feature type="domain" description="ABC transmembrane type-1" evidence="6">
    <location>
        <begin position="160"/>
        <end position="356"/>
    </location>
</feature>
<proteinExistence type="inferred from homology"/>
<dbReference type="Pfam" id="PF00528">
    <property type="entry name" value="BPD_transp_1"/>
    <property type="match status" value="1"/>
</dbReference>
<dbReference type="CDD" id="cd06261">
    <property type="entry name" value="TM_PBP2"/>
    <property type="match status" value="1"/>
</dbReference>
<evidence type="ECO:0000256" key="5">
    <source>
        <dbReference type="RuleBase" id="RU363032"/>
    </source>
</evidence>
<dbReference type="PANTHER" id="PTHR43839">
    <property type="entry name" value="OPPC IN A BINDING PROTEIN-DEPENDENT TRANSPORT SYSTEM"/>
    <property type="match status" value="1"/>
</dbReference>
<dbReference type="STRING" id="1293054.HSACCH_00582"/>
<dbReference type="GO" id="GO:0005886">
    <property type="term" value="C:plasma membrane"/>
    <property type="evidence" value="ECO:0007669"/>
    <property type="project" value="UniProtKB-SubCell"/>
</dbReference>
<dbReference type="Pfam" id="PF12911">
    <property type="entry name" value="OppC_N"/>
    <property type="match status" value="1"/>
</dbReference>
<feature type="transmembrane region" description="Helical" evidence="5">
    <location>
        <begin position="337"/>
        <end position="355"/>
    </location>
</feature>
<reference evidence="8" key="1">
    <citation type="journal article" date="2013" name="Genome Announc.">
        <title>Genome Sequence of Halanaerobium saccharolyticum subsp. saccharolyticum Strain DSM 6643T, a Halophilic Hydrogen-Producing Bacterium.</title>
        <authorList>
            <person name="Kivisto A."/>
            <person name="Larjo A."/>
            <person name="Ciranna A."/>
            <person name="Santala V."/>
            <person name="Roos C."/>
            <person name="Karp M."/>
        </authorList>
    </citation>
    <scope>NUCLEOTIDE SEQUENCE [LARGE SCALE GENOMIC DNA]</scope>
    <source>
        <strain evidence="8">DSM 6643</strain>
    </source>
</reference>
<dbReference type="RefSeq" id="WP_005487717.1">
    <property type="nucleotide sequence ID" value="NZ_CAUI01000005.1"/>
</dbReference>
<dbReference type="InterPro" id="IPR000515">
    <property type="entry name" value="MetI-like"/>
</dbReference>
<dbReference type="SUPFAM" id="SSF161098">
    <property type="entry name" value="MetI-like"/>
    <property type="match status" value="1"/>
</dbReference>
<dbReference type="eggNOG" id="COG1173">
    <property type="taxonomic scope" value="Bacteria"/>
</dbReference>
<dbReference type="AlphaFoldDB" id="M5DY12"/>
<comment type="subcellular location">
    <subcellularLocation>
        <location evidence="5">Cell membrane</location>
        <topology evidence="5">Multi-pass membrane protein</topology>
    </subcellularLocation>
    <subcellularLocation>
        <location evidence="1">Membrane</location>
        <topology evidence="1">Multi-pass membrane protein</topology>
    </subcellularLocation>
</comment>
<evidence type="ECO:0000256" key="3">
    <source>
        <dbReference type="ARBA" id="ARBA00022989"/>
    </source>
</evidence>
<keyword evidence="4 5" id="KW-0472">Membrane</keyword>
<keyword evidence="3 5" id="KW-1133">Transmembrane helix</keyword>
<name>M5DY12_9FIRM</name>
<dbReference type="GO" id="GO:0055085">
    <property type="term" value="P:transmembrane transport"/>
    <property type="evidence" value="ECO:0007669"/>
    <property type="project" value="InterPro"/>
</dbReference>
<comment type="similarity">
    <text evidence="5">Belongs to the binding-protein-dependent transport system permease family.</text>
</comment>
<evidence type="ECO:0000256" key="4">
    <source>
        <dbReference type="ARBA" id="ARBA00023136"/>
    </source>
</evidence>
<protein>
    <submittedName>
        <fullName evidence="7">Oligopeptide transport system permease protein OppC (TC 3.A.1.5.1)</fullName>
    </submittedName>
</protein>
<comment type="caution">
    <text evidence="7">The sequence shown here is derived from an EMBL/GenBank/DDBJ whole genome shotgun (WGS) entry which is preliminary data.</text>
</comment>
<dbReference type="PANTHER" id="PTHR43839:SF1">
    <property type="entry name" value="OPPC IN A BINDING PROTEIN-DEPENDENT TRANSPORT SYSTEM"/>
    <property type="match status" value="1"/>
</dbReference>
<dbReference type="InterPro" id="IPR025966">
    <property type="entry name" value="OppC_N"/>
</dbReference>
<feature type="transmembrane region" description="Helical" evidence="5">
    <location>
        <begin position="162"/>
        <end position="188"/>
    </location>
</feature>
<feature type="transmembrane region" description="Helical" evidence="5">
    <location>
        <begin position="200"/>
        <end position="221"/>
    </location>
</feature>
<evidence type="ECO:0000313" key="7">
    <source>
        <dbReference type="EMBL" id="CCU78384.1"/>
    </source>
</evidence>
<keyword evidence="2 5" id="KW-0812">Transmembrane</keyword>
<evidence type="ECO:0000256" key="2">
    <source>
        <dbReference type="ARBA" id="ARBA00022692"/>
    </source>
</evidence>
<dbReference type="EMBL" id="CAUI01000005">
    <property type="protein sequence ID" value="CCU78384.1"/>
    <property type="molecule type" value="Genomic_DNA"/>
</dbReference>
<gene>
    <name evidence="7" type="ORF">HSACCH_00582</name>
</gene>
<evidence type="ECO:0000313" key="8">
    <source>
        <dbReference type="Proteomes" id="UP000012063"/>
    </source>
</evidence>
<dbReference type="OrthoDB" id="9797852at2"/>
<dbReference type="InterPro" id="IPR035906">
    <property type="entry name" value="MetI-like_sf"/>
</dbReference>
<dbReference type="Proteomes" id="UP000012063">
    <property type="component" value="Unassembled WGS sequence"/>
</dbReference>
<accession>M5DY12</accession>
<sequence length="367" mass="41047">MNKILNNNQNKTKIDHKKNTLWKNKLSNLYQNKLALTAGIIIIILYLLAIFAPFFAPYNPTTNFKDKFFHPPTKIHFSDQNGLRTPYIYKTEVKAGWAEYEINKDKKYSLKFFDKGDSYQFLGLFESDIHLLGVEGDLPLFILGSDNYGRDLFSRILYGGRVSLFIGFVAIFITTFIGLIMGGISGYYGGFVDSIIMRAVEVIMSIPSFYLLLALAAVLPLDVSSSFRFFLIVSILAFQGWAGMARVIRGMVLSTKSEDYVKAAEAIGADDKRIILKHILPSTATYVIIRATVAIPGYIIMESGLSFIGLGIQEPSASWGNMLSAAQNITKISDFPWLLLPGLFIFITVLSYNILGDGLREALDPKY</sequence>
<dbReference type="Gene3D" id="1.10.3720.10">
    <property type="entry name" value="MetI-like"/>
    <property type="match status" value="1"/>
</dbReference>
<feature type="transmembrane region" description="Helical" evidence="5">
    <location>
        <begin position="227"/>
        <end position="248"/>
    </location>
</feature>
<evidence type="ECO:0000259" key="6">
    <source>
        <dbReference type="PROSITE" id="PS50928"/>
    </source>
</evidence>
<keyword evidence="5" id="KW-0813">Transport</keyword>
<evidence type="ECO:0000256" key="1">
    <source>
        <dbReference type="ARBA" id="ARBA00004141"/>
    </source>
</evidence>
<dbReference type="PROSITE" id="PS50928">
    <property type="entry name" value="ABC_TM1"/>
    <property type="match status" value="1"/>
</dbReference>
<keyword evidence="8" id="KW-1185">Reference proteome</keyword>